<dbReference type="OrthoDB" id="3522477at2"/>
<evidence type="ECO:0000256" key="1">
    <source>
        <dbReference type="ARBA" id="ARBA00004651"/>
    </source>
</evidence>
<evidence type="ECO:0000256" key="5">
    <source>
        <dbReference type="ARBA" id="ARBA00022989"/>
    </source>
</evidence>
<gene>
    <name evidence="9" type="ORF">AWH48_06990</name>
    <name evidence="10" type="ORF">AWH49_03795</name>
</gene>
<dbReference type="PROSITE" id="PS50850">
    <property type="entry name" value="MFS"/>
    <property type="match status" value="1"/>
</dbReference>
<keyword evidence="4 7" id="KW-0812">Transmembrane</keyword>
<feature type="transmembrane region" description="Helical" evidence="7">
    <location>
        <begin position="84"/>
        <end position="102"/>
    </location>
</feature>
<proteinExistence type="predicted"/>
<feature type="transmembrane region" description="Helical" evidence="7">
    <location>
        <begin position="385"/>
        <end position="404"/>
    </location>
</feature>
<evidence type="ECO:0000259" key="8">
    <source>
        <dbReference type="PROSITE" id="PS50850"/>
    </source>
</evidence>
<dbReference type="InterPro" id="IPR050189">
    <property type="entry name" value="MFS_Efflux_Transporters"/>
</dbReference>
<keyword evidence="3" id="KW-1003">Cell membrane</keyword>
<protein>
    <submittedName>
        <fullName evidence="10">Alpha-ketoglutarate permease</fullName>
    </submittedName>
</protein>
<dbReference type="STRING" id="29332.AWH48_06990"/>
<dbReference type="InterPro" id="IPR020846">
    <property type="entry name" value="MFS_dom"/>
</dbReference>
<feature type="transmembrane region" description="Helical" evidence="7">
    <location>
        <begin position="114"/>
        <end position="134"/>
    </location>
</feature>
<dbReference type="RefSeq" id="WP_018394958.1">
    <property type="nucleotide sequence ID" value="NZ_JBCNAN010000007.1"/>
</dbReference>
<organism evidence="10 11">
    <name type="scientific">Domibacillus aminovorans</name>
    <dbReference type="NCBI Taxonomy" id="29332"/>
    <lineage>
        <taxon>Bacteria</taxon>
        <taxon>Bacillati</taxon>
        <taxon>Bacillota</taxon>
        <taxon>Bacilli</taxon>
        <taxon>Bacillales</taxon>
        <taxon>Bacillaceae</taxon>
        <taxon>Domibacillus</taxon>
    </lineage>
</organism>
<feature type="domain" description="Major facilitator superfamily (MFS) profile" evidence="8">
    <location>
        <begin position="16"/>
        <end position="409"/>
    </location>
</feature>
<feature type="transmembrane region" description="Helical" evidence="7">
    <location>
        <begin position="21"/>
        <end position="43"/>
    </location>
</feature>
<dbReference type="Gene3D" id="1.20.1250.20">
    <property type="entry name" value="MFS general substrate transporter like domains"/>
    <property type="match status" value="2"/>
</dbReference>
<dbReference type="GO" id="GO:0022857">
    <property type="term" value="F:transmembrane transporter activity"/>
    <property type="evidence" value="ECO:0007669"/>
    <property type="project" value="InterPro"/>
</dbReference>
<comment type="subcellular location">
    <subcellularLocation>
        <location evidence="1">Cell membrane</location>
        <topology evidence="1">Multi-pass membrane protein</topology>
    </subcellularLocation>
</comment>
<feature type="transmembrane region" description="Helical" evidence="7">
    <location>
        <begin position="266"/>
        <end position="284"/>
    </location>
</feature>
<dbReference type="NCBIfam" id="TIGR00897">
    <property type="entry name" value="2A0118"/>
    <property type="match status" value="1"/>
</dbReference>
<evidence type="ECO:0000256" key="3">
    <source>
        <dbReference type="ARBA" id="ARBA00022475"/>
    </source>
</evidence>
<keyword evidence="5 7" id="KW-1133">Transmembrane helix</keyword>
<feature type="transmembrane region" description="Helical" evidence="7">
    <location>
        <begin position="296"/>
        <end position="314"/>
    </location>
</feature>
<comment type="caution">
    <text evidence="10">The sequence shown here is derived from an EMBL/GenBank/DDBJ whole genome shotgun (WGS) entry which is preliminary data.</text>
</comment>
<dbReference type="InterPro" id="IPR036259">
    <property type="entry name" value="MFS_trans_sf"/>
</dbReference>
<dbReference type="Proteomes" id="UP000077271">
    <property type="component" value="Unassembled WGS sequence"/>
</dbReference>
<name>A0A177L049_9BACI</name>
<dbReference type="PANTHER" id="PTHR43124">
    <property type="entry name" value="PURINE EFFLUX PUMP PBUE"/>
    <property type="match status" value="1"/>
</dbReference>
<dbReference type="Proteomes" id="UP000076935">
    <property type="component" value="Unassembled WGS sequence"/>
</dbReference>
<evidence type="ECO:0000313" key="9">
    <source>
        <dbReference type="EMBL" id="OAH54341.1"/>
    </source>
</evidence>
<feature type="transmembrane region" description="Helical" evidence="7">
    <location>
        <begin position="320"/>
        <end position="344"/>
    </location>
</feature>
<reference evidence="11 12" key="1">
    <citation type="submission" date="2016-01" db="EMBL/GenBank/DDBJ databases">
        <title>Investigation of taxonomic status of Bacillus aminovorans.</title>
        <authorList>
            <person name="Verma A."/>
            <person name="Pal Y."/>
            <person name="Krishnamurthi S."/>
        </authorList>
    </citation>
    <scope>NUCLEOTIDE SEQUENCE [LARGE SCALE GENOMIC DNA]</scope>
    <source>
        <strain evidence="10 11">DSM 1314</strain>
        <strain evidence="9 12">DSM 4337</strain>
    </source>
</reference>
<feature type="transmembrane region" description="Helical" evidence="7">
    <location>
        <begin position="356"/>
        <end position="379"/>
    </location>
</feature>
<evidence type="ECO:0000256" key="2">
    <source>
        <dbReference type="ARBA" id="ARBA00022448"/>
    </source>
</evidence>
<feature type="transmembrane region" description="Helical" evidence="7">
    <location>
        <begin position="55"/>
        <end position="77"/>
    </location>
</feature>
<evidence type="ECO:0000313" key="10">
    <source>
        <dbReference type="EMBL" id="OAH58802.1"/>
    </source>
</evidence>
<dbReference type="CDD" id="cd17337">
    <property type="entry name" value="MFS_CsbX"/>
    <property type="match status" value="1"/>
</dbReference>
<dbReference type="SUPFAM" id="SSF103473">
    <property type="entry name" value="MFS general substrate transporter"/>
    <property type="match status" value="1"/>
</dbReference>
<dbReference type="EMBL" id="LQWZ01000033">
    <property type="protein sequence ID" value="OAH54341.1"/>
    <property type="molecule type" value="Genomic_DNA"/>
</dbReference>
<evidence type="ECO:0000256" key="6">
    <source>
        <dbReference type="ARBA" id="ARBA00023136"/>
    </source>
</evidence>
<dbReference type="AlphaFoldDB" id="A0A177L049"/>
<feature type="transmembrane region" description="Helical" evidence="7">
    <location>
        <begin position="176"/>
        <end position="194"/>
    </location>
</feature>
<keyword evidence="6 7" id="KW-0472">Membrane</keyword>
<accession>A0A177L049</accession>
<dbReference type="PANTHER" id="PTHR43124:SF3">
    <property type="entry name" value="CHLORAMPHENICOL EFFLUX PUMP RV0191"/>
    <property type="match status" value="1"/>
</dbReference>
<feature type="transmembrane region" description="Helical" evidence="7">
    <location>
        <begin position="146"/>
        <end position="164"/>
    </location>
</feature>
<keyword evidence="2" id="KW-0813">Transport</keyword>
<dbReference type="InterPro" id="IPR011701">
    <property type="entry name" value="MFS"/>
</dbReference>
<dbReference type="Pfam" id="PF07690">
    <property type="entry name" value="MFS_1"/>
    <property type="match status" value="1"/>
</dbReference>
<evidence type="ECO:0000313" key="12">
    <source>
        <dbReference type="Proteomes" id="UP000077271"/>
    </source>
</evidence>
<evidence type="ECO:0000256" key="7">
    <source>
        <dbReference type="SAM" id="Phobius"/>
    </source>
</evidence>
<evidence type="ECO:0000313" key="11">
    <source>
        <dbReference type="Proteomes" id="UP000076935"/>
    </source>
</evidence>
<sequence length="423" mass="45648">MNINQGFLGKLGMDSKMAMGYFGVMLFMIGDGLEQGWLSSYLIDNGLTVQQSALLFSTYGFAVAISAWFSGVLAEVLGPRKTMAMGVVLFVLGTLIFLLVGLPTMNLAIMLPTYALRGLGYPLFSYAFLVWLTYYAPAEKLGTAVGWFWVSFAAGLNVLGAYYSSLVLPYLGEMKTLWSALVFVAIGAILAIVLNKDDGSNRKKFESKAEMMKYLSKGITIAFERPKVGLGGIVRTINTAGAYGLVVFLPAYMIEIGFTRTEWLQIYAALWTSNVIFNLIWGVVGDKLGWRNTVMWFGGVGCAITIMTLYYIPLYMGPNYWATTIAAIIFGACVAAFVPLSALIPSLAPENRGAAMSVLNLGAGLSTFVGPALVGLFIGSVGTVGILWIYSGLYLISALIMRFVTLPKDEVVGGVSAKTQAVH</sequence>
<dbReference type="InterPro" id="IPR004748">
    <property type="entry name" value="Polyol_permease-like"/>
</dbReference>
<dbReference type="GO" id="GO:0005886">
    <property type="term" value="C:plasma membrane"/>
    <property type="evidence" value="ECO:0007669"/>
    <property type="project" value="UniProtKB-SubCell"/>
</dbReference>
<dbReference type="EMBL" id="LQWY01000067">
    <property type="protein sequence ID" value="OAH58802.1"/>
    <property type="molecule type" value="Genomic_DNA"/>
</dbReference>
<keyword evidence="11" id="KW-1185">Reference proteome</keyword>
<feature type="transmembrane region" description="Helical" evidence="7">
    <location>
        <begin position="233"/>
        <end position="254"/>
    </location>
</feature>
<evidence type="ECO:0000256" key="4">
    <source>
        <dbReference type="ARBA" id="ARBA00022692"/>
    </source>
</evidence>